<organism evidence="1 2">
    <name type="scientific">Algoriphagus aquimarinus</name>
    <dbReference type="NCBI Taxonomy" id="237018"/>
    <lineage>
        <taxon>Bacteria</taxon>
        <taxon>Pseudomonadati</taxon>
        <taxon>Bacteroidota</taxon>
        <taxon>Cytophagia</taxon>
        <taxon>Cytophagales</taxon>
        <taxon>Cyclobacteriaceae</taxon>
        <taxon>Algoriphagus</taxon>
    </lineage>
</organism>
<evidence type="ECO:0000313" key="2">
    <source>
        <dbReference type="Proteomes" id="UP000198790"/>
    </source>
</evidence>
<sequence length="88" mass="10016">MANCYIINYDLRKSRDYDSLYAAIRSYGTYAKILESCWAVVSERSATEIRNHLQTVMDEDDGIFVVKSGGAAAWNNVICKNSWLKDNI</sequence>
<evidence type="ECO:0008006" key="3">
    <source>
        <dbReference type="Google" id="ProtNLM"/>
    </source>
</evidence>
<gene>
    <name evidence="1" type="ORF">SAMN04489723_10928</name>
</gene>
<proteinExistence type="predicted"/>
<dbReference type="OrthoDB" id="2656750at2"/>
<dbReference type="EMBL" id="FOKK01000009">
    <property type="protein sequence ID" value="SFB40036.1"/>
    <property type="molecule type" value="Genomic_DNA"/>
</dbReference>
<dbReference type="RefSeq" id="WP_092898012.1">
    <property type="nucleotide sequence ID" value="NZ_FOKK01000009.1"/>
</dbReference>
<dbReference type="AlphaFoldDB" id="A0A1I1ARJ9"/>
<accession>A0A1I1ARJ9</accession>
<name>A0A1I1ARJ9_9BACT</name>
<reference evidence="1 2" key="1">
    <citation type="submission" date="2016-10" db="EMBL/GenBank/DDBJ databases">
        <authorList>
            <person name="de Groot N.N."/>
        </authorList>
    </citation>
    <scope>NUCLEOTIDE SEQUENCE [LARGE SCALE GENOMIC DNA]</scope>
    <source>
        <strain evidence="1 2">DSM 23399</strain>
    </source>
</reference>
<keyword evidence="2" id="KW-1185">Reference proteome</keyword>
<protein>
    <recommendedName>
        <fullName evidence="3">CRISPR-associated protein Cas2</fullName>
    </recommendedName>
</protein>
<dbReference type="Proteomes" id="UP000198790">
    <property type="component" value="Unassembled WGS sequence"/>
</dbReference>
<evidence type="ECO:0000313" key="1">
    <source>
        <dbReference type="EMBL" id="SFB40036.1"/>
    </source>
</evidence>